<dbReference type="PANTHER" id="PTHR33164">
    <property type="entry name" value="TRANSCRIPTIONAL REGULATOR, MARR FAMILY"/>
    <property type="match status" value="1"/>
</dbReference>
<dbReference type="InterPro" id="IPR000835">
    <property type="entry name" value="HTH_MarR-typ"/>
</dbReference>
<dbReference type="EMBL" id="JBHSBL010000015">
    <property type="protein sequence ID" value="MFC4066411.1"/>
    <property type="molecule type" value="Genomic_DNA"/>
</dbReference>
<evidence type="ECO:0000313" key="3">
    <source>
        <dbReference type="Proteomes" id="UP001595867"/>
    </source>
</evidence>
<dbReference type="Proteomes" id="UP001595867">
    <property type="component" value="Unassembled WGS sequence"/>
</dbReference>
<sequence length="151" mass="16529">MPRRLPTSAELRVWRDFIETVEALRGVVAGRLQSETGLSPGDYTVLLALSEAPGTRLRPSDLAVTIGWERSRLSHHLGRMERRGLIRREGFSGDSRGAFVVLEQAGSAAFHAATVPHLTVVRELFVEALTPDQLAAVAQISAALRDKIPDH</sequence>
<organism evidence="2 3">
    <name type="scientific">Actinoplanes subglobosus</name>
    <dbReference type="NCBI Taxonomy" id="1547892"/>
    <lineage>
        <taxon>Bacteria</taxon>
        <taxon>Bacillati</taxon>
        <taxon>Actinomycetota</taxon>
        <taxon>Actinomycetes</taxon>
        <taxon>Micromonosporales</taxon>
        <taxon>Micromonosporaceae</taxon>
        <taxon>Actinoplanes</taxon>
    </lineage>
</organism>
<comment type="caution">
    <text evidence="2">The sequence shown here is derived from an EMBL/GenBank/DDBJ whole genome shotgun (WGS) entry which is preliminary data.</text>
</comment>
<accession>A0ABV8IQZ4</accession>
<reference evidence="3" key="1">
    <citation type="journal article" date="2019" name="Int. J. Syst. Evol. Microbiol.">
        <title>The Global Catalogue of Microorganisms (GCM) 10K type strain sequencing project: providing services to taxonomists for standard genome sequencing and annotation.</title>
        <authorList>
            <consortium name="The Broad Institute Genomics Platform"/>
            <consortium name="The Broad Institute Genome Sequencing Center for Infectious Disease"/>
            <person name="Wu L."/>
            <person name="Ma J."/>
        </authorList>
    </citation>
    <scope>NUCLEOTIDE SEQUENCE [LARGE SCALE GENOMIC DNA]</scope>
    <source>
        <strain evidence="3">TBRC 5832</strain>
    </source>
</reference>
<protein>
    <submittedName>
        <fullName evidence="2">MarR family winged helix-turn-helix transcriptional regulator</fullName>
    </submittedName>
</protein>
<dbReference type="RefSeq" id="WP_378067379.1">
    <property type="nucleotide sequence ID" value="NZ_JBHSBL010000015.1"/>
</dbReference>
<dbReference type="Pfam" id="PF12802">
    <property type="entry name" value="MarR_2"/>
    <property type="match status" value="1"/>
</dbReference>
<dbReference type="PROSITE" id="PS50995">
    <property type="entry name" value="HTH_MARR_2"/>
    <property type="match status" value="1"/>
</dbReference>
<evidence type="ECO:0000259" key="1">
    <source>
        <dbReference type="PROSITE" id="PS50995"/>
    </source>
</evidence>
<dbReference type="PANTHER" id="PTHR33164:SF99">
    <property type="entry name" value="MARR FAMILY REGULATORY PROTEIN"/>
    <property type="match status" value="1"/>
</dbReference>
<dbReference type="Gene3D" id="1.10.10.10">
    <property type="entry name" value="Winged helix-like DNA-binding domain superfamily/Winged helix DNA-binding domain"/>
    <property type="match status" value="1"/>
</dbReference>
<dbReference type="SMART" id="SM00347">
    <property type="entry name" value="HTH_MARR"/>
    <property type="match status" value="1"/>
</dbReference>
<dbReference type="SUPFAM" id="SSF46785">
    <property type="entry name" value="Winged helix' DNA-binding domain"/>
    <property type="match status" value="1"/>
</dbReference>
<dbReference type="InterPro" id="IPR036390">
    <property type="entry name" value="WH_DNA-bd_sf"/>
</dbReference>
<keyword evidence="3" id="KW-1185">Reference proteome</keyword>
<proteinExistence type="predicted"/>
<gene>
    <name evidence="2" type="ORF">ACFO0C_15870</name>
</gene>
<name>A0ABV8IQZ4_9ACTN</name>
<feature type="domain" description="HTH marR-type" evidence="1">
    <location>
        <begin position="10"/>
        <end position="146"/>
    </location>
</feature>
<dbReference type="InterPro" id="IPR036388">
    <property type="entry name" value="WH-like_DNA-bd_sf"/>
</dbReference>
<dbReference type="InterPro" id="IPR039422">
    <property type="entry name" value="MarR/SlyA-like"/>
</dbReference>
<evidence type="ECO:0000313" key="2">
    <source>
        <dbReference type="EMBL" id="MFC4066411.1"/>
    </source>
</evidence>